<comment type="caution">
    <text evidence="1">The sequence shown here is derived from an EMBL/GenBank/DDBJ whole genome shotgun (WGS) entry which is preliminary data.</text>
</comment>
<reference evidence="1 2" key="1">
    <citation type="submission" date="2024-03" db="EMBL/GenBank/DDBJ databases">
        <title>Mouse gut bacterial collection (mGBC) of GemPharmatech.</title>
        <authorList>
            <person name="He Y."/>
            <person name="Dong L."/>
            <person name="Wu D."/>
            <person name="Gao X."/>
            <person name="Lin Z."/>
        </authorList>
    </citation>
    <scope>NUCLEOTIDE SEQUENCE [LARGE SCALE GENOMIC DNA]</scope>
    <source>
        <strain evidence="1 2">54-13</strain>
    </source>
</reference>
<dbReference type="Proteomes" id="UP001565200">
    <property type="component" value="Unassembled WGS sequence"/>
</dbReference>
<dbReference type="EMBL" id="JBCLPP010000009">
    <property type="protein sequence ID" value="MEY8244909.1"/>
    <property type="molecule type" value="Genomic_DNA"/>
</dbReference>
<organism evidence="1 2">
    <name type="scientific">Heminiphilus faecis</name>
    <dbReference type="NCBI Taxonomy" id="2601703"/>
    <lineage>
        <taxon>Bacteria</taxon>
        <taxon>Pseudomonadati</taxon>
        <taxon>Bacteroidota</taxon>
        <taxon>Bacteroidia</taxon>
        <taxon>Bacteroidales</taxon>
        <taxon>Muribaculaceae</taxon>
        <taxon>Heminiphilus</taxon>
    </lineage>
</organism>
<gene>
    <name evidence="1" type="ORF">AAK873_04640</name>
</gene>
<evidence type="ECO:0000313" key="1">
    <source>
        <dbReference type="EMBL" id="MEY8244909.1"/>
    </source>
</evidence>
<evidence type="ECO:0000313" key="2">
    <source>
        <dbReference type="Proteomes" id="UP001565200"/>
    </source>
</evidence>
<name>A0ABV4CU61_9BACT</name>
<dbReference type="RefSeq" id="WP_369863270.1">
    <property type="nucleotide sequence ID" value="NZ_JBCLPP010000009.1"/>
</dbReference>
<keyword evidence="2" id="KW-1185">Reference proteome</keyword>
<accession>A0ABV4CU61</accession>
<protein>
    <submittedName>
        <fullName evidence="1">Uncharacterized protein</fullName>
    </submittedName>
</protein>
<sequence>MGNSKKSEQAAVKALFEYFIDSKRVDCNIPTNDKGLLWDDSLHFHSAEPFSAENLIARIPVQVKGRSLRWKKSINEYSIKRAALENYAKEGGIAYFVVDTANRKTPVIYYNLLTLVDIRHLFMRQDGERELRVMFERLDLPLEEFESRLLEFIGDKEKQSSFAHQPMATRELLLSQEAPTLEFSIPISKGMNPMHALALGGYHHIYMKTKEGISLPIQDGPFQLQMGTTVYQPVKVGDTIYYSNYYSTIGKGETEIIIGNCLFLSGFVTKDTIGFRSSRYTMHNGTLSEKITELSFIKDLIEKKDLDVGEHHWRSVQFDKEGEILDMIKASLPFWKGLNKPLMGSELRKNYL</sequence>
<proteinExistence type="predicted"/>